<protein>
    <recommendedName>
        <fullName evidence="6">Peptidyl-prolyl cis-trans isomerase</fullName>
        <ecNumber evidence="6">5.2.1.8</ecNumber>
    </recommendedName>
</protein>
<keyword evidence="4 5" id="KW-0413">Isomerase</keyword>
<dbReference type="InterPro" id="IPR000774">
    <property type="entry name" value="PPIase_FKBP_N"/>
</dbReference>
<evidence type="ECO:0000256" key="1">
    <source>
        <dbReference type="ARBA" id="ARBA00000971"/>
    </source>
</evidence>
<evidence type="ECO:0000313" key="9">
    <source>
        <dbReference type="EMBL" id="MBA6155490.1"/>
    </source>
</evidence>
<evidence type="ECO:0000313" key="10">
    <source>
        <dbReference type="Proteomes" id="UP000563906"/>
    </source>
</evidence>
<dbReference type="GO" id="GO:0006457">
    <property type="term" value="P:protein folding"/>
    <property type="evidence" value="ECO:0007669"/>
    <property type="project" value="InterPro"/>
</dbReference>
<dbReference type="Pfam" id="PF00254">
    <property type="entry name" value="FKBP_C"/>
    <property type="match status" value="1"/>
</dbReference>
<dbReference type="PANTHER" id="PTHR43811:SF19">
    <property type="entry name" value="39 KDA FK506-BINDING NUCLEAR PROTEIN"/>
    <property type="match status" value="1"/>
</dbReference>
<comment type="catalytic activity">
    <reaction evidence="1 5 6">
        <text>[protein]-peptidylproline (omega=180) = [protein]-peptidylproline (omega=0)</text>
        <dbReference type="Rhea" id="RHEA:16237"/>
        <dbReference type="Rhea" id="RHEA-COMP:10747"/>
        <dbReference type="Rhea" id="RHEA-COMP:10748"/>
        <dbReference type="ChEBI" id="CHEBI:83833"/>
        <dbReference type="ChEBI" id="CHEBI:83834"/>
        <dbReference type="EC" id="5.2.1.8"/>
    </reaction>
</comment>
<comment type="caution">
    <text evidence="9">The sequence shown here is derived from an EMBL/GenBank/DDBJ whole genome shotgun (WGS) entry which is preliminary data.</text>
</comment>
<dbReference type="EC" id="5.2.1.8" evidence="6"/>
<dbReference type="AlphaFoldDB" id="A0A839AM86"/>
<reference evidence="9 10" key="1">
    <citation type="submission" date="2020-07" db="EMBL/GenBank/DDBJ databases">
        <title>Bacterium isolated from marine sediment.</title>
        <authorList>
            <person name="Shang D."/>
            <person name="Du Z.-J."/>
        </authorList>
    </citation>
    <scope>NUCLEOTIDE SEQUENCE [LARGE SCALE GENOMIC DNA]</scope>
    <source>
        <strain evidence="9 10">S7007</strain>
    </source>
</reference>
<keyword evidence="10" id="KW-1185">Reference proteome</keyword>
<dbReference type="InterPro" id="IPR046357">
    <property type="entry name" value="PPIase_dom_sf"/>
</dbReference>
<name>A0A839AM86_9FLAO</name>
<dbReference type="Proteomes" id="UP000563906">
    <property type="component" value="Unassembled WGS sequence"/>
</dbReference>
<proteinExistence type="inferred from homology"/>
<dbReference type="RefSeq" id="WP_182123989.1">
    <property type="nucleotide sequence ID" value="NZ_JACGLS010000001.1"/>
</dbReference>
<dbReference type="PROSITE" id="PS51257">
    <property type="entry name" value="PROKAR_LIPOPROTEIN"/>
    <property type="match status" value="1"/>
</dbReference>
<evidence type="ECO:0000256" key="4">
    <source>
        <dbReference type="ARBA" id="ARBA00023235"/>
    </source>
</evidence>
<dbReference type="SUPFAM" id="SSF54534">
    <property type="entry name" value="FKBP-like"/>
    <property type="match status" value="1"/>
</dbReference>
<evidence type="ECO:0000259" key="8">
    <source>
        <dbReference type="PROSITE" id="PS50059"/>
    </source>
</evidence>
<dbReference type="PROSITE" id="PS50059">
    <property type="entry name" value="FKBP_PPIASE"/>
    <property type="match status" value="1"/>
</dbReference>
<organism evidence="9 10">
    <name type="scientific">Tenacibaculum pelagium</name>
    <dbReference type="NCBI Taxonomy" id="2759527"/>
    <lineage>
        <taxon>Bacteria</taxon>
        <taxon>Pseudomonadati</taxon>
        <taxon>Bacteroidota</taxon>
        <taxon>Flavobacteriia</taxon>
        <taxon>Flavobacteriales</taxon>
        <taxon>Flavobacteriaceae</taxon>
        <taxon>Tenacibaculum</taxon>
    </lineage>
</organism>
<sequence>MKLTKILAIAVVGLSIVACGNGEFKTKSSLATEVDSVSYAIGLDMANKIKMNFDEMDEDLFVQGFKNGMDSTNLLVESKDINNILRTFFQKKQQEKMKQQQAEQAKKAEAKFGDNKKAGEDFLAANKTKDGVITTDSGLQYKVLKEGNGTAPTGSQKVKVLYEGKLIDGETVFDKNLNREQPSEFGITQVIKGWTEGLKLMKPGAKYQFFIPQELAYGPQQRGKDIKPFSALVFEVELLEVVQPLGQGHSKGDGHGH</sequence>
<gene>
    <name evidence="9" type="ORF">H3Z83_02995</name>
</gene>
<comment type="similarity">
    <text evidence="2 6">Belongs to the FKBP-type PPIase family.</text>
</comment>
<dbReference type="InterPro" id="IPR036944">
    <property type="entry name" value="PPIase_FKBP_N_sf"/>
</dbReference>
<feature type="signal peptide" evidence="7">
    <location>
        <begin position="1"/>
        <end position="20"/>
    </location>
</feature>
<evidence type="ECO:0000256" key="6">
    <source>
        <dbReference type="RuleBase" id="RU003915"/>
    </source>
</evidence>
<accession>A0A839AM86</accession>
<dbReference type="InterPro" id="IPR001179">
    <property type="entry name" value="PPIase_FKBP_dom"/>
</dbReference>
<feature type="chain" id="PRO_5032371270" description="Peptidyl-prolyl cis-trans isomerase" evidence="7">
    <location>
        <begin position="21"/>
        <end position="257"/>
    </location>
</feature>
<keyword evidence="3 5" id="KW-0697">Rotamase</keyword>
<evidence type="ECO:0000256" key="3">
    <source>
        <dbReference type="ARBA" id="ARBA00023110"/>
    </source>
</evidence>
<dbReference type="PANTHER" id="PTHR43811">
    <property type="entry name" value="FKBP-TYPE PEPTIDYL-PROLYL CIS-TRANS ISOMERASE FKPA"/>
    <property type="match status" value="1"/>
</dbReference>
<feature type="domain" description="PPIase FKBP-type" evidence="8">
    <location>
        <begin position="155"/>
        <end position="242"/>
    </location>
</feature>
<evidence type="ECO:0000256" key="2">
    <source>
        <dbReference type="ARBA" id="ARBA00006577"/>
    </source>
</evidence>
<evidence type="ECO:0000256" key="5">
    <source>
        <dbReference type="PROSITE-ProRule" id="PRU00277"/>
    </source>
</evidence>
<dbReference type="Pfam" id="PF01346">
    <property type="entry name" value="FKBP_N"/>
    <property type="match status" value="1"/>
</dbReference>
<dbReference type="GO" id="GO:0003755">
    <property type="term" value="F:peptidyl-prolyl cis-trans isomerase activity"/>
    <property type="evidence" value="ECO:0007669"/>
    <property type="project" value="UniProtKB-UniRule"/>
</dbReference>
<dbReference type="Gene3D" id="1.10.287.460">
    <property type="entry name" value="Peptidyl-prolyl cis-trans isomerase, FKBP-type, N-terminal domain"/>
    <property type="match status" value="1"/>
</dbReference>
<dbReference type="Gene3D" id="3.10.50.40">
    <property type="match status" value="1"/>
</dbReference>
<keyword evidence="7" id="KW-0732">Signal</keyword>
<dbReference type="EMBL" id="JACGLS010000001">
    <property type="protein sequence ID" value="MBA6155490.1"/>
    <property type="molecule type" value="Genomic_DNA"/>
</dbReference>
<evidence type="ECO:0000256" key="7">
    <source>
        <dbReference type="SAM" id="SignalP"/>
    </source>
</evidence>